<dbReference type="AlphaFoldDB" id="A0AAV4IKL2"/>
<name>A0AAV4IKL2_9GAST</name>
<comment type="caution">
    <text evidence="2">The sequence shown here is derived from an EMBL/GenBank/DDBJ whole genome shotgun (WGS) entry which is preliminary data.</text>
</comment>
<dbReference type="EMBL" id="BMAT01002629">
    <property type="protein sequence ID" value="GFS10575.1"/>
    <property type="molecule type" value="Genomic_DNA"/>
</dbReference>
<dbReference type="Proteomes" id="UP000762676">
    <property type="component" value="Unassembled WGS sequence"/>
</dbReference>
<gene>
    <name evidence="2" type="ORF">ElyMa_001326600</name>
</gene>
<reference evidence="2 3" key="1">
    <citation type="journal article" date="2021" name="Elife">
        <title>Chloroplast acquisition without the gene transfer in kleptoplastic sea slugs, Plakobranchus ocellatus.</title>
        <authorList>
            <person name="Maeda T."/>
            <person name="Takahashi S."/>
            <person name="Yoshida T."/>
            <person name="Shimamura S."/>
            <person name="Takaki Y."/>
            <person name="Nagai Y."/>
            <person name="Toyoda A."/>
            <person name="Suzuki Y."/>
            <person name="Arimoto A."/>
            <person name="Ishii H."/>
            <person name="Satoh N."/>
            <person name="Nishiyama T."/>
            <person name="Hasebe M."/>
            <person name="Maruyama T."/>
            <person name="Minagawa J."/>
            <person name="Obokata J."/>
            <person name="Shigenobu S."/>
        </authorList>
    </citation>
    <scope>NUCLEOTIDE SEQUENCE [LARGE SCALE GENOMIC DNA]</scope>
</reference>
<keyword evidence="3" id="KW-1185">Reference proteome</keyword>
<organism evidence="2 3">
    <name type="scientific">Elysia marginata</name>
    <dbReference type="NCBI Taxonomy" id="1093978"/>
    <lineage>
        <taxon>Eukaryota</taxon>
        <taxon>Metazoa</taxon>
        <taxon>Spiralia</taxon>
        <taxon>Lophotrochozoa</taxon>
        <taxon>Mollusca</taxon>
        <taxon>Gastropoda</taxon>
        <taxon>Heterobranchia</taxon>
        <taxon>Euthyneura</taxon>
        <taxon>Panpulmonata</taxon>
        <taxon>Sacoglossa</taxon>
        <taxon>Placobranchoidea</taxon>
        <taxon>Plakobranchidae</taxon>
        <taxon>Elysia</taxon>
    </lineage>
</organism>
<evidence type="ECO:0000259" key="1">
    <source>
        <dbReference type="Pfam" id="PF00078"/>
    </source>
</evidence>
<dbReference type="PANTHER" id="PTHR19446">
    <property type="entry name" value="REVERSE TRANSCRIPTASES"/>
    <property type="match status" value="1"/>
</dbReference>
<feature type="domain" description="Reverse transcriptase" evidence="1">
    <location>
        <begin position="71"/>
        <end position="171"/>
    </location>
</feature>
<evidence type="ECO:0000313" key="3">
    <source>
        <dbReference type="Proteomes" id="UP000762676"/>
    </source>
</evidence>
<sequence>MKKVPIKCLEIEKAIAKSKSNRAPGEDRIIADMLKADPSMSAKGLVGLFNKVWTEEKVPDAWIKGILIKLPKKGDLSQCNNWRGINLLSVTGKIFCLVILYRIKSSVDKALREEQAGFCEGRYCIDQIFIMCTIIEQPIEWNCSIYIDFEKNFDSVHHKNLWKILQAYEIP</sequence>
<dbReference type="Pfam" id="PF00078">
    <property type="entry name" value="RVT_1"/>
    <property type="match status" value="1"/>
</dbReference>
<proteinExistence type="predicted"/>
<evidence type="ECO:0000313" key="2">
    <source>
        <dbReference type="EMBL" id="GFS10575.1"/>
    </source>
</evidence>
<dbReference type="InterPro" id="IPR000477">
    <property type="entry name" value="RT_dom"/>
</dbReference>
<protein>
    <submittedName>
        <fullName evidence="2">LINE-1 retrotransposable element ORF2 protein</fullName>
    </submittedName>
</protein>
<accession>A0AAV4IKL2</accession>